<organism evidence="1 2">
    <name type="scientific">Anisodus acutangulus</name>
    <dbReference type="NCBI Taxonomy" id="402998"/>
    <lineage>
        <taxon>Eukaryota</taxon>
        <taxon>Viridiplantae</taxon>
        <taxon>Streptophyta</taxon>
        <taxon>Embryophyta</taxon>
        <taxon>Tracheophyta</taxon>
        <taxon>Spermatophyta</taxon>
        <taxon>Magnoliopsida</taxon>
        <taxon>eudicotyledons</taxon>
        <taxon>Gunneridae</taxon>
        <taxon>Pentapetalae</taxon>
        <taxon>asterids</taxon>
        <taxon>lamiids</taxon>
        <taxon>Solanales</taxon>
        <taxon>Solanaceae</taxon>
        <taxon>Solanoideae</taxon>
        <taxon>Hyoscyameae</taxon>
        <taxon>Anisodus</taxon>
    </lineage>
</organism>
<evidence type="ECO:0000313" key="1">
    <source>
        <dbReference type="EMBL" id="KAJ8546519.1"/>
    </source>
</evidence>
<evidence type="ECO:0000313" key="2">
    <source>
        <dbReference type="Proteomes" id="UP001152561"/>
    </source>
</evidence>
<dbReference type="Gene3D" id="3.80.10.10">
    <property type="entry name" value="Ribonuclease Inhibitor"/>
    <property type="match status" value="1"/>
</dbReference>
<dbReference type="Pfam" id="PF13516">
    <property type="entry name" value="LRR_6"/>
    <property type="match status" value="1"/>
</dbReference>
<dbReference type="GO" id="GO:0019005">
    <property type="term" value="C:SCF ubiquitin ligase complex"/>
    <property type="evidence" value="ECO:0007669"/>
    <property type="project" value="TreeGrafter"/>
</dbReference>
<keyword evidence="2" id="KW-1185">Reference proteome</keyword>
<dbReference type="EMBL" id="JAJAGQ010000013">
    <property type="protein sequence ID" value="KAJ8546519.1"/>
    <property type="molecule type" value="Genomic_DNA"/>
</dbReference>
<dbReference type="Proteomes" id="UP001152561">
    <property type="component" value="Unassembled WGS sequence"/>
</dbReference>
<reference evidence="2" key="1">
    <citation type="journal article" date="2023" name="Proc. Natl. Acad. Sci. U.S.A.">
        <title>Genomic and structural basis for evolution of tropane alkaloid biosynthesis.</title>
        <authorList>
            <person name="Wanga Y.-J."/>
            <person name="Taina T."/>
            <person name="Yua J.-Y."/>
            <person name="Lia J."/>
            <person name="Xua B."/>
            <person name="Chenc J."/>
            <person name="D'Auriad J.C."/>
            <person name="Huanga J.-P."/>
            <person name="Huanga S.-X."/>
        </authorList>
    </citation>
    <scope>NUCLEOTIDE SEQUENCE [LARGE SCALE GENOMIC DNA]</scope>
    <source>
        <strain evidence="2">cv. KIB-2019</strain>
    </source>
</reference>
<dbReference type="PANTHER" id="PTHR13318">
    <property type="entry name" value="PARTNER OF PAIRED, ISOFORM B-RELATED"/>
    <property type="match status" value="1"/>
</dbReference>
<name>A0A9Q1LY76_9SOLA</name>
<proteinExistence type="predicted"/>
<dbReference type="AlphaFoldDB" id="A0A9Q1LY76"/>
<dbReference type="OrthoDB" id="550575at2759"/>
<dbReference type="PANTHER" id="PTHR13318:SF75">
    <property type="entry name" value="COI1 F-BOX DOMAIN-CONTAINING PROTEIN"/>
    <property type="match status" value="1"/>
</dbReference>
<dbReference type="InterPro" id="IPR032675">
    <property type="entry name" value="LRR_dom_sf"/>
</dbReference>
<dbReference type="GO" id="GO:0031146">
    <property type="term" value="P:SCF-dependent proteasomal ubiquitin-dependent protein catabolic process"/>
    <property type="evidence" value="ECO:0007669"/>
    <property type="project" value="TreeGrafter"/>
</dbReference>
<dbReference type="SMART" id="SM00367">
    <property type="entry name" value="LRR_CC"/>
    <property type="match status" value="4"/>
</dbReference>
<dbReference type="SUPFAM" id="SSF52047">
    <property type="entry name" value="RNI-like"/>
    <property type="match status" value="1"/>
</dbReference>
<gene>
    <name evidence="1" type="ORF">K7X08_032396</name>
</gene>
<comment type="caution">
    <text evidence="1">The sequence shown here is derived from an EMBL/GenBank/DDBJ whole genome shotgun (WGS) entry which is preliminary data.</text>
</comment>
<sequence>MLVIGGCRDISDESMKSLAVACSKSLRELRMDECLNISDSSLDCILSGCRKLEVLDIGCCEDVTNAAFQQLGSEELILELKILKSCESLEYLDVRSCPHITKAGCEKAGLQFPESCKLFLELGRSNS</sequence>
<dbReference type="InterPro" id="IPR001611">
    <property type="entry name" value="Leu-rich_rpt"/>
</dbReference>
<accession>A0A9Q1LY76</accession>
<dbReference type="InterPro" id="IPR006553">
    <property type="entry name" value="Leu-rich_rpt_Cys-con_subtyp"/>
</dbReference>
<protein>
    <submittedName>
        <fullName evidence="1">Uncharacterized protein</fullName>
    </submittedName>
</protein>